<evidence type="ECO:0000259" key="3">
    <source>
        <dbReference type="PROSITE" id="PS50887"/>
    </source>
</evidence>
<dbReference type="InterPro" id="IPR000160">
    <property type="entry name" value="GGDEF_dom"/>
</dbReference>
<dbReference type="Pfam" id="PF00563">
    <property type="entry name" value="EAL"/>
    <property type="match status" value="1"/>
</dbReference>
<reference evidence="4 5" key="1">
    <citation type="journal article" date="2014" name="World J. Microbiol. Biotechnol.">
        <title>Biodiversity and physiological characteristics of Antarctic and Arctic lichens-associated bacteria.</title>
        <authorList>
            <person name="Lee Y.M."/>
            <person name="Kim E.H."/>
            <person name="Lee H.K."/>
            <person name="Hong S.G."/>
        </authorList>
    </citation>
    <scope>NUCLEOTIDE SEQUENCE [LARGE SCALE GENOMIC DNA]</scope>
    <source>
        <strain evidence="4 5">PAMC 26569</strain>
    </source>
</reference>
<gene>
    <name evidence="4" type="ORF">HN018_08830</name>
</gene>
<dbReference type="InterPro" id="IPR052155">
    <property type="entry name" value="Biofilm_reg_signaling"/>
</dbReference>
<dbReference type="SMART" id="SM00052">
    <property type="entry name" value="EAL"/>
    <property type="match status" value="1"/>
</dbReference>
<dbReference type="PROSITE" id="PS50887">
    <property type="entry name" value="GGDEF"/>
    <property type="match status" value="1"/>
</dbReference>
<evidence type="ECO:0000313" key="5">
    <source>
        <dbReference type="Proteomes" id="UP000500767"/>
    </source>
</evidence>
<dbReference type="CDD" id="cd01949">
    <property type="entry name" value="GGDEF"/>
    <property type="match status" value="1"/>
</dbReference>
<dbReference type="Pfam" id="PF00990">
    <property type="entry name" value="GGDEF"/>
    <property type="match status" value="1"/>
</dbReference>
<dbReference type="SUPFAM" id="SSF55073">
    <property type="entry name" value="Nucleotide cyclase"/>
    <property type="match status" value="1"/>
</dbReference>
<dbReference type="Gene3D" id="3.20.20.450">
    <property type="entry name" value="EAL domain"/>
    <property type="match status" value="1"/>
</dbReference>
<feature type="domain" description="EAL" evidence="2">
    <location>
        <begin position="359"/>
        <end position="609"/>
    </location>
</feature>
<dbReference type="AlphaFoldDB" id="A0A6M8HPD0"/>
<dbReference type="PROSITE" id="PS50883">
    <property type="entry name" value="EAL"/>
    <property type="match status" value="1"/>
</dbReference>
<dbReference type="Gene3D" id="3.30.70.270">
    <property type="match status" value="1"/>
</dbReference>
<dbReference type="InterPro" id="IPR029787">
    <property type="entry name" value="Nucleotide_cyclase"/>
</dbReference>
<name>A0A6M8HPD0_9PROT</name>
<dbReference type="KEGG" id="lck:HN018_08830"/>
<dbReference type="InterPro" id="IPR001633">
    <property type="entry name" value="EAL_dom"/>
</dbReference>
<dbReference type="InterPro" id="IPR035919">
    <property type="entry name" value="EAL_sf"/>
</dbReference>
<dbReference type="PANTHER" id="PTHR44757:SF2">
    <property type="entry name" value="BIOFILM ARCHITECTURE MAINTENANCE PROTEIN MBAA"/>
    <property type="match status" value="1"/>
</dbReference>
<protein>
    <submittedName>
        <fullName evidence="4">Sensor domain-containing phosphodiesterase</fullName>
    </submittedName>
</protein>
<dbReference type="PANTHER" id="PTHR44757">
    <property type="entry name" value="DIGUANYLATE CYCLASE DGCP"/>
    <property type="match status" value="1"/>
</dbReference>
<accession>A0A6M8HPD0</accession>
<dbReference type="EMBL" id="CP053708">
    <property type="protein sequence ID" value="QKE90140.1"/>
    <property type="molecule type" value="Genomic_DNA"/>
</dbReference>
<evidence type="ECO:0000256" key="1">
    <source>
        <dbReference type="SAM" id="MobiDB-lite"/>
    </source>
</evidence>
<dbReference type="SUPFAM" id="SSF141868">
    <property type="entry name" value="EAL domain-like"/>
    <property type="match status" value="1"/>
</dbReference>
<dbReference type="CDD" id="cd01948">
    <property type="entry name" value="EAL"/>
    <property type="match status" value="1"/>
</dbReference>
<dbReference type="Proteomes" id="UP000500767">
    <property type="component" value="Chromosome"/>
</dbReference>
<feature type="domain" description="GGDEF" evidence="3">
    <location>
        <begin position="217"/>
        <end position="350"/>
    </location>
</feature>
<dbReference type="InterPro" id="IPR043128">
    <property type="entry name" value="Rev_trsase/Diguanyl_cyclase"/>
</dbReference>
<organism evidence="4 5">
    <name type="scientific">Lichenicola cladoniae</name>
    <dbReference type="NCBI Taxonomy" id="1484109"/>
    <lineage>
        <taxon>Bacteria</taxon>
        <taxon>Pseudomonadati</taxon>
        <taxon>Pseudomonadota</taxon>
        <taxon>Alphaproteobacteria</taxon>
        <taxon>Acetobacterales</taxon>
        <taxon>Acetobacteraceae</taxon>
        <taxon>Lichenicola</taxon>
    </lineage>
</organism>
<feature type="compositionally biased region" description="Polar residues" evidence="1">
    <location>
        <begin position="1"/>
        <end position="11"/>
    </location>
</feature>
<feature type="region of interest" description="Disordered" evidence="1">
    <location>
        <begin position="1"/>
        <end position="35"/>
    </location>
</feature>
<dbReference type="RefSeq" id="WP_171835908.1">
    <property type="nucleotide sequence ID" value="NZ_CP053708.1"/>
</dbReference>
<keyword evidence="5" id="KW-1185">Reference proteome</keyword>
<proteinExistence type="predicted"/>
<evidence type="ECO:0000313" key="4">
    <source>
        <dbReference type="EMBL" id="QKE90140.1"/>
    </source>
</evidence>
<sequence length="619" mass="66506">MSRIGPNTTPSGPLAARTPERLALPRASSRSEESSDTPLTIFTRLAVRTTGSQLAVLVVDAPSGLQVHAVSGTCDGEALPVSILRAQMSRPRRVTVEIVDLSVDPQFIDAPMHERDAGFNAYAGATIRDPAGASIGVLFLLDRERRRYGREVLLTLSDLARGVAGVLAVHHDGHSVDSGIDAVTALPGRQGLERYLEQALEVPVRGAGDAPGPSATPGLALFRVDVGRLTALNEMYGREIADQFLKQAADRLQTIAPIPSFLAHLGGSGFALVAPGRIGPSDAEAIVLRMMERLREPVQIGTLELPLRPSAGIALAPADGQDVASLLLGTEAALAAAKKHGDGRHCRATPQLTAAYTLSTGLEQDLQAAVAQGAFHLNWMPAIDTATERVVSFEALVRWNRPGHGEVSPALFIPVAEAGGLIEQIDAWVLRAACKEAQSWEQALGISVNVSPVWLSHSRLPNLLKRVLEETGLEPNRLQIELSERSSMEQDGNVRRELSQVRAMGVRLALDDFGTGYSCLSTLITYPFDQIKLDRQFVQALGHDRRAEAVTRSMLQMVQALGMTSCAEGVETEEQLAFLDAHGCEEIQGYLIGRPIPKLPLRKLNQDDSDTALEPISSD</sequence>
<dbReference type="SUPFAM" id="SSF55781">
    <property type="entry name" value="GAF domain-like"/>
    <property type="match status" value="1"/>
</dbReference>
<evidence type="ECO:0000259" key="2">
    <source>
        <dbReference type="PROSITE" id="PS50883"/>
    </source>
</evidence>
<dbReference type="SMART" id="SM00267">
    <property type="entry name" value="GGDEF"/>
    <property type="match status" value="1"/>
</dbReference>